<dbReference type="AlphaFoldDB" id="A0A5N5PRX7"/>
<comment type="subcellular location">
    <subcellularLocation>
        <location evidence="1">Membrane</location>
        <topology evidence="1">Multi-pass membrane protein</topology>
    </subcellularLocation>
</comment>
<feature type="transmembrane region" description="Helical" evidence="7">
    <location>
        <begin position="148"/>
        <end position="169"/>
    </location>
</feature>
<dbReference type="EMBL" id="VFJC01000004">
    <property type="protein sequence ID" value="KAB5581923.1"/>
    <property type="molecule type" value="Genomic_DNA"/>
</dbReference>
<evidence type="ECO:0000256" key="7">
    <source>
        <dbReference type="SAM" id="Phobius"/>
    </source>
</evidence>
<evidence type="ECO:0000313" key="8">
    <source>
        <dbReference type="EMBL" id="KAB5581923.1"/>
    </source>
</evidence>
<evidence type="ECO:0000256" key="2">
    <source>
        <dbReference type="ARBA" id="ARBA00006371"/>
    </source>
</evidence>
<dbReference type="Proteomes" id="UP000327468">
    <property type="component" value="Chromosome 3"/>
</dbReference>
<gene>
    <name evidence="8" type="ORF">PHYPO_G00181190</name>
</gene>
<comment type="similarity">
    <text evidence="2">Belongs to the TMEM229 family.</text>
</comment>
<evidence type="ECO:0008006" key="10">
    <source>
        <dbReference type="Google" id="ProtNLM"/>
    </source>
</evidence>
<sequence length="184" mass="21400">MLVSGSDTEMESKTLFPRRGHSKNPGVDVEASGYLNDQVTLSPLSPLARLYIYALHGCVCEVAFTAAWNWYYTRDQRLPGYTSLWSLLIYSLAIFFMEGLSAWLQQRHFLLLLRLTVYTLFIYLWEFSWGVMLRLLEACPWDYSHFKYNLMGLVTLEYAVPWAMAALLAEKHVIRNTLKIRLND</sequence>
<evidence type="ECO:0000256" key="1">
    <source>
        <dbReference type="ARBA" id="ARBA00004141"/>
    </source>
</evidence>
<dbReference type="GO" id="GO:0016020">
    <property type="term" value="C:membrane"/>
    <property type="evidence" value="ECO:0007669"/>
    <property type="project" value="UniProtKB-SubCell"/>
</dbReference>
<dbReference type="PANTHER" id="PTHR31746">
    <property type="entry name" value="TRANSMEMBRANE PROTEIN 229 FAMILY MEMBER"/>
    <property type="match status" value="1"/>
</dbReference>
<evidence type="ECO:0000313" key="9">
    <source>
        <dbReference type="Proteomes" id="UP000327468"/>
    </source>
</evidence>
<proteinExistence type="inferred from homology"/>
<name>A0A5N5PRX7_PANHP</name>
<dbReference type="PANTHER" id="PTHR31746:SF3">
    <property type="entry name" value="TRANSMEMBRANE PROTEIN 229B"/>
    <property type="match status" value="1"/>
</dbReference>
<evidence type="ECO:0000256" key="5">
    <source>
        <dbReference type="ARBA" id="ARBA00023136"/>
    </source>
</evidence>
<accession>A0A5N5PRX7</accession>
<comment type="caution">
    <text evidence="8">The sequence shown here is derived from an EMBL/GenBank/DDBJ whole genome shotgun (WGS) entry which is preliminary data.</text>
</comment>
<protein>
    <recommendedName>
        <fullName evidence="10">Transmembrane protein 229B</fullName>
    </recommendedName>
</protein>
<dbReference type="Pfam" id="PF06541">
    <property type="entry name" value="ABC_trans_CmpB"/>
    <property type="match status" value="1"/>
</dbReference>
<evidence type="ECO:0000256" key="6">
    <source>
        <dbReference type="SAM" id="MobiDB-lite"/>
    </source>
</evidence>
<feature type="transmembrane region" description="Helical" evidence="7">
    <location>
        <begin position="83"/>
        <end position="104"/>
    </location>
</feature>
<feature type="transmembrane region" description="Helical" evidence="7">
    <location>
        <begin position="111"/>
        <end position="136"/>
    </location>
</feature>
<evidence type="ECO:0000256" key="3">
    <source>
        <dbReference type="ARBA" id="ARBA00022692"/>
    </source>
</evidence>
<feature type="transmembrane region" description="Helical" evidence="7">
    <location>
        <begin position="50"/>
        <end position="71"/>
    </location>
</feature>
<evidence type="ECO:0000256" key="4">
    <source>
        <dbReference type="ARBA" id="ARBA00022989"/>
    </source>
</evidence>
<feature type="region of interest" description="Disordered" evidence="6">
    <location>
        <begin position="1"/>
        <end position="24"/>
    </location>
</feature>
<keyword evidence="3 7" id="KW-0812">Transmembrane</keyword>
<reference evidence="8 9" key="1">
    <citation type="submission" date="2019-06" db="EMBL/GenBank/DDBJ databases">
        <title>A chromosome-scale genome assembly of the striped catfish, Pangasianodon hypophthalmus.</title>
        <authorList>
            <person name="Wen M."/>
            <person name="Zahm M."/>
            <person name="Roques C."/>
            <person name="Cabau C."/>
            <person name="Klopp C."/>
            <person name="Donnadieu C."/>
            <person name="Jouanno E."/>
            <person name="Avarre J.-C."/>
            <person name="Campet M."/>
            <person name="Ha T.T.T."/>
            <person name="Dugue R."/>
            <person name="Lampietro C."/>
            <person name="Louis A."/>
            <person name="Herpin A."/>
            <person name="Echchiki A."/>
            <person name="Berthelot C."/>
            <person name="Parey E."/>
            <person name="Roest-Crollius H."/>
            <person name="Braasch I."/>
            <person name="Postlethwait J."/>
            <person name="Bobe J."/>
            <person name="Montfort J."/>
            <person name="Bouchez O."/>
            <person name="Begum T."/>
            <person name="Schartl M."/>
            <person name="Guiguen Y."/>
        </authorList>
    </citation>
    <scope>NUCLEOTIDE SEQUENCE [LARGE SCALE GENOMIC DNA]</scope>
    <source>
        <strain evidence="8 9">Indonesia</strain>
        <tissue evidence="8">Blood</tissue>
    </source>
</reference>
<keyword evidence="9" id="KW-1185">Reference proteome</keyword>
<keyword evidence="4 7" id="KW-1133">Transmembrane helix</keyword>
<keyword evidence="5 7" id="KW-0472">Membrane</keyword>
<dbReference type="InterPro" id="IPR010540">
    <property type="entry name" value="CmpB_TMEM229"/>
</dbReference>
<organism evidence="8 9">
    <name type="scientific">Pangasianodon hypophthalmus</name>
    <name type="common">Striped catfish</name>
    <name type="synonym">Helicophagus hypophthalmus</name>
    <dbReference type="NCBI Taxonomy" id="310915"/>
    <lineage>
        <taxon>Eukaryota</taxon>
        <taxon>Metazoa</taxon>
        <taxon>Chordata</taxon>
        <taxon>Craniata</taxon>
        <taxon>Vertebrata</taxon>
        <taxon>Euteleostomi</taxon>
        <taxon>Actinopterygii</taxon>
        <taxon>Neopterygii</taxon>
        <taxon>Teleostei</taxon>
        <taxon>Ostariophysi</taxon>
        <taxon>Siluriformes</taxon>
        <taxon>Pangasiidae</taxon>
        <taxon>Pangasianodon</taxon>
    </lineage>
</organism>